<dbReference type="GO" id="GO:0016579">
    <property type="term" value="P:protein deubiquitination"/>
    <property type="evidence" value="ECO:0007669"/>
    <property type="project" value="InterPro"/>
</dbReference>
<dbReference type="Proteomes" id="UP000189580">
    <property type="component" value="Chromosome b"/>
</dbReference>
<feature type="compositionally biased region" description="Polar residues" evidence="2">
    <location>
        <begin position="608"/>
        <end position="629"/>
    </location>
</feature>
<dbReference type="EC" id="3.4.19.12" evidence="1"/>
<feature type="region of interest" description="Disordered" evidence="2">
    <location>
        <begin position="715"/>
        <end position="737"/>
    </location>
</feature>
<feature type="compositionally biased region" description="Low complexity" evidence="2">
    <location>
        <begin position="102"/>
        <end position="115"/>
    </location>
</feature>
<dbReference type="Gene3D" id="3.90.70.10">
    <property type="entry name" value="Cysteine proteinases"/>
    <property type="match status" value="2"/>
</dbReference>
<dbReference type="PROSITE" id="PS50235">
    <property type="entry name" value="USP_3"/>
    <property type="match status" value="1"/>
</dbReference>
<dbReference type="PROSITE" id="PS00973">
    <property type="entry name" value="USP_2"/>
    <property type="match status" value="1"/>
</dbReference>
<dbReference type="GO" id="GO:0005829">
    <property type="term" value="C:cytosol"/>
    <property type="evidence" value="ECO:0007669"/>
    <property type="project" value="TreeGrafter"/>
</dbReference>
<name>A0A167EYM4_9ASCO</name>
<dbReference type="EMBL" id="CP014503">
    <property type="protein sequence ID" value="ANB14613.1"/>
    <property type="molecule type" value="Genomic_DNA"/>
</dbReference>
<reference evidence="4 5" key="1">
    <citation type="submission" date="2016-02" db="EMBL/GenBank/DDBJ databases">
        <title>Complete genome sequence and transcriptome regulation of the pentose utilising yeast Sugiyamaella lignohabitans.</title>
        <authorList>
            <person name="Bellasio M."/>
            <person name="Peymann A."/>
            <person name="Valli M."/>
            <person name="Sipitzky M."/>
            <person name="Graf A."/>
            <person name="Sauer M."/>
            <person name="Marx H."/>
            <person name="Mattanovich D."/>
        </authorList>
    </citation>
    <scope>NUCLEOTIDE SEQUENCE [LARGE SCALE GENOMIC DNA]</scope>
    <source>
        <strain evidence="4 5">CBS 10342</strain>
    </source>
</reference>
<feature type="domain" description="USP" evidence="3">
    <location>
        <begin position="15"/>
        <end position="481"/>
    </location>
</feature>
<evidence type="ECO:0000259" key="3">
    <source>
        <dbReference type="PROSITE" id="PS50235"/>
    </source>
</evidence>
<feature type="compositionally biased region" description="Polar residues" evidence="2">
    <location>
        <begin position="116"/>
        <end position="147"/>
    </location>
</feature>
<dbReference type="Pfam" id="PF00443">
    <property type="entry name" value="UCH"/>
    <property type="match status" value="1"/>
</dbReference>
<proteinExistence type="inferred from homology"/>
<feature type="compositionally biased region" description="Low complexity" evidence="2">
    <location>
        <begin position="551"/>
        <end position="579"/>
    </location>
</feature>
<feature type="region of interest" description="Disordered" evidence="2">
    <location>
        <begin position="654"/>
        <end position="674"/>
    </location>
</feature>
<keyword evidence="1" id="KW-0833">Ubl conjugation pathway</keyword>
<dbReference type="InterPro" id="IPR050164">
    <property type="entry name" value="Peptidase_C19"/>
</dbReference>
<dbReference type="PROSITE" id="PS00972">
    <property type="entry name" value="USP_1"/>
    <property type="match status" value="1"/>
</dbReference>
<evidence type="ECO:0000256" key="1">
    <source>
        <dbReference type="RuleBase" id="RU366025"/>
    </source>
</evidence>
<dbReference type="RefSeq" id="XP_018737090.1">
    <property type="nucleotide sequence ID" value="XM_018879147.1"/>
</dbReference>
<dbReference type="PANTHER" id="PTHR24006:SF827">
    <property type="entry name" value="UBIQUITIN CARBOXYL-TERMINAL HYDROLASE 34"/>
    <property type="match status" value="1"/>
</dbReference>
<dbReference type="OrthoDB" id="2248014at2759"/>
<dbReference type="InterPro" id="IPR038765">
    <property type="entry name" value="Papain-like_cys_pep_sf"/>
</dbReference>
<dbReference type="GeneID" id="30034105"/>
<keyword evidence="1" id="KW-0378">Hydrolase</keyword>
<feature type="compositionally biased region" description="Low complexity" evidence="2">
    <location>
        <begin position="495"/>
        <end position="522"/>
    </location>
</feature>
<feature type="region of interest" description="Disordered" evidence="2">
    <location>
        <begin position="60"/>
        <end position="154"/>
    </location>
</feature>
<gene>
    <name evidence="4" type="primary">UBP16</name>
    <name evidence="4" type="ORF">AWJ20_2218</name>
</gene>
<dbReference type="InterPro" id="IPR028889">
    <property type="entry name" value="USP"/>
</dbReference>
<dbReference type="CDD" id="cd02662">
    <property type="entry name" value="Peptidase_C19F"/>
    <property type="match status" value="1"/>
</dbReference>
<dbReference type="InterPro" id="IPR018200">
    <property type="entry name" value="USP_CS"/>
</dbReference>
<feature type="compositionally biased region" description="Polar residues" evidence="2">
    <location>
        <begin position="64"/>
        <end position="73"/>
    </location>
</feature>
<evidence type="ECO:0000256" key="2">
    <source>
        <dbReference type="SAM" id="MobiDB-lite"/>
    </source>
</evidence>
<keyword evidence="5" id="KW-1185">Reference proteome</keyword>
<feature type="region of interest" description="Disordered" evidence="2">
    <location>
        <begin position="474"/>
        <end position="524"/>
    </location>
</feature>
<dbReference type="InterPro" id="IPR001394">
    <property type="entry name" value="Peptidase_C19_UCH"/>
</dbReference>
<dbReference type="GO" id="GO:0005634">
    <property type="term" value="C:nucleus"/>
    <property type="evidence" value="ECO:0007669"/>
    <property type="project" value="TreeGrafter"/>
</dbReference>
<dbReference type="PANTHER" id="PTHR24006">
    <property type="entry name" value="UBIQUITIN CARBOXYL-TERMINAL HYDROLASE"/>
    <property type="match status" value="1"/>
</dbReference>
<organism evidence="4 5">
    <name type="scientific">Sugiyamaella lignohabitans</name>
    <dbReference type="NCBI Taxonomy" id="796027"/>
    <lineage>
        <taxon>Eukaryota</taxon>
        <taxon>Fungi</taxon>
        <taxon>Dikarya</taxon>
        <taxon>Ascomycota</taxon>
        <taxon>Saccharomycotina</taxon>
        <taxon>Dipodascomycetes</taxon>
        <taxon>Dipodascales</taxon>
        <taxon>Trichomonascaceae</taxon>
        <taxon>Sugiyamaella</taxon>
    </lineage>
</organism>
<dbReference type="GO" id="GO:0004843">
    <property type="term" value="F:cysteine-type deubiquitinase activity"/>
    <property type="evidence" value="ECO:0007669"/>
    <property type="project" value="UniProtKB-UniRule"/>
</dbReference>
<feature type="compositionally biased region" description="Polar residues" evidence="2">
    <location>
        <begin position="80"/>
        <end position="93"/>
    </location>
</feature>
<evidence type="ECO:0000313" key="4">
    <source>
        <dbReference type="EMBL" id="ANB14613.1"/>
    </source>
</evidence>
<feature type="compositionally biased region" description="Pro residues" evidence="2">
    <location>
        <begin position="661"/>
        <end position="672"/>
    </location>
</feature>
<comment type="similarity">
    <text evidence="1">Belongs to the peptidase C19 family.</text>
</comment>
<accession>A0A167EYM4</accession>
<dbReference type="SUPFAM" id="SSF54001">
    <property type="entry name" value="Cysteine proteinases"/>
    <property type="match status" value="1"/>
</dbReference>
<keyword evidence="1" id="KW-0788">Thiol protease</keyword>
<feature type="compositionally biased region" description="Low complexity" evidence="2">
    <location>
        <begin position="718"/>
        <end position="730"/>
    </location>
</feature>
<evidence type="ECO:0000313" key="5">
    <source>
        <dbReference type="Proteomes" id="UP000189580"/>
    </source>
</evidence>
<protein>
    <recommendedName>
        <fullName evidence="1">Ubiquitin carboxyl-terminal hydrolase</fullName>
        <ecNumber evidence="1">3.4.19.12</ecNumber>
    </recommendedName>
</protein>
<dbReference type="KEGG" id="slb:AWJ20_2218"/>
<feature type="region of interest" description="Disordered" evidence="2">
    <location>
        <begin position="551"/>
        <end position="629"/>
    </location>
</feature>
<keyword evidence="1" id="KW-0645">Protease</keyword>
<comment type="catalytic activity">
    <reaction evidence="1">
        <text>Thiol-dependent hydrolysis of ester, thioester, amide, peptide and isopeptide bonds formed by the C-terminal Gly of ubiquitin (a 76-residue protein attached to proteins as an intracellular targeting signal).</text>
        <dbReference type="EC" id="3.4.19.12"/>
    </reaction>
</comment>
<feature type="compositionally biased region" description="Low complexity" evidence="2">
    <location>
        <begin position="587"/>
        <end position="605"/>
    </location>
</feature>
<dbReference type="AlphaFoldDB" id="A0A167EYM4"/>
<dbReference type="GO" id="GO:0006508">
    <property type="term" value="P:proteolysis"/>
    <property type="evidence" value="ECO:0007669"/>
    <property type="project" value="UniProtKB-KW"/>
</dbReference>
<sequence>MNVLRRKKKSGKYTVGLTNRANDCFANSNIQALAAVPGLVDYLLQLNAAAIALSNPDAVRMSVPGTSVPGNTTAEKRKLASSTEKSLPQTPDSQPAVAIADSPAAGGTATPASSAKTNTNNSGATTDIPTRPTTPSAQIATAVTPKSPSGGYGASMPASNAQTLTPLLSNALLRIIKELNEPILVPKTLSPWTFLGVLEKIYKSRISRNQHDAHELLHLILETLENEYDKIVKESRSRTEKQSIWGNIAASHPSPLEDAELESEQEAPKSFAFSGSTIDRITCSRCGYSPPATPSAFLVLSLMVPQKKSAQLTDLLDGLSSPEYIQDYGCQLCRLKHASMMKNGDQFKQYLSDPSKLPSELEDKLPKNIVSPIAKSTRFHRLPDVLAIHLSRSIYGGFGASRNSCKVSTKEFIELTENETGNIIRYKLMAMIRHKGTHQMGHYECFRRKNLDTWRDILQMLDEDEKDREIKKGLRLHKQQTPSVSSFQGSGTGTGTAQSATPTPRQLATTASTAGTISANSSPRLDLATGAINGNYGGTAAVPTATATPVASSPTIASMNSSNSSSGASSSITTKSSATEITNYTMSTTPSSPLTTITTPSSSIPETAFSSSATTGDSQSPAPSLASDNVTLSSASSSISGVSAASAPLRLTADTPSSPALSPPPSAIPLPYPADRSMPSPASVSISEFASAEISLDAIRAVPLSAATLNGTKRPVFTAPTTPTRSPTPTLLSVQQNVSPPSHHEWWKVSDDKVWECTTKEVLREESGAYLLFYERLT</sequence>